<dbReference type="AlphaFoldDB" id="A0A1S8TN55"/>
<dbReference type="EC" id="3.1.4.46" evidence="2"/>
<dbReference type="Gene3D" id="3.20.20.190">
    <property type="entry name" value="Phosphatidylinositol (PI) phosphodiesterase"/>
    <property type="match status" value="2"/>
</dbReference>
<dbReference type="PANTHER" id="PTHR46211:SF1">
    <property type="entry name" value="GLYCEROPHOSPHODIESTER PHOSPHODIESTERASE, CYTOPLASMIC"/>
    <property type="match status" value="1"/>
</dbReference>
<accession>A0A1S8TN55</accession>
<evidence type="ECO:0000259" key="1">
    <source>
        <dbReference type="PROSITE" id="PS51704"/>
    </source>
</evidence>
<dbReference type="GO" id="GO:0008889">
    <property type="term" value="F:glycerophosphodiester phosphodiesterase activity"/>
    <property type="evidence" value="ECO:0007669"/>
    <property type="project" value="UniProtKB-EC"/>
</dbReference>
<dbReference type="PANTHER" id="PTHR46211">
    <property type="entry name" value="GLYCEROPHOSPHORYL DIESTER PHOSPHODIESTERASE"/>
    <property type="match status" value="1"/>
</dbReference>
<proteinExistence type="predicted"/>
<dbReference type="SUPFAM" id="SSF51695">
    <property type="entry name" value="PLC-like phosphodiesterases"/>
    <property type="match status" value="1"/>
</dbReference>
<protein>
    <submittedName>
        <fullName evidence="2">Putative glycerophosphoryl diester phosphodiesterase 1</fullName>
        <ecNumber evidence="2">3.1.4.46</ecNumber>
    </submittedName>
</protein>
<dbReference type="EMBL" id="LZZM01000113">
    <property type="protein sequence ID" value="OOM79032.1"/>
    <property type="molecule type" value="Genomic_DNA"/>
</dbReference>
<name>A0A1S8TN55_9CLOT</name>
<reference evidence="2 3" key="1">
    <citation type="submission" date="2016-05" db="EMBL/GenBank/DDBJ databases">
        <title>Microbial solvent formation.</title>
        <authorList>
            <person name="Poehlein A."/>
            <person name="Montoya Solano J.D."/>
            <person name="Flitsch S."/>
            <person name="Krabben P."/>
            <person name="Duerre P."/>
            <person name="Daniel R."/>
        </authorList>
    </citation>
    <scope>NUCLEOTIDE SEQUENCE [LARGE SCALE GENOMIC DNA]</scope>
    <source>
        <strain evidence="2 3">DSM 2619</strain>
    </source>
</reference>
<keyword evidence="2" id="KW-0378">Hydrolase</keyword>
<organism evidence="2 3">
    <name type="scientific">Clostridium puniceum</name>
    <dbReference type="NCBI Taxonomy" id="29367"/>
    <lineage>
        <taxon>Bacteria</taxon>
        <taxon>Bacillati</taxon>
        <taxon>Bacillota</taxon>
        <taxon>Clostridia</taxon>
        <taxon>Eubacteriales</taxon>
        <taxon>Clostridiaceae</taxon>
        <taxon>Clostridium</taxon>
    </lineage>
</organism>
<dbReference type="RefSeq" id="WP_077846929.1">
    <property type="nucleotide sequence ID" value="NZ_LZZM01000113.1"/>
</dbReference>
<keyword evidence="3" id="KW-1185">Reference proteome</keyword>
<evidence type="ECO:0000313" key="2">
    <source>
        <dbReference type="EMBL" id="OOM79032.1"/>
    </source>
</evidence>
<dbReference type="Proteomes" id="UP000190890">
    <property type="component" value="Unassembled WGS sequence"/>
</dbReference>
<dbReference type="InterPro" id="IPR030395">
    <property type="entry name" value="GP_PDE_dom"/>
</dbReference>
<comment type="caution">
    <text evidence="2">The sequence shown here is derived from an EMBL/GenBank/DDBJ whole genome shotgun (WGS) entry which is preliminary data.</text>
</comment>
<dbReference type="PROSITE" id="PS51704">
    <property type="entry name" value="GP_PDE"/>
    <property type="match status" value="1"/>
</dbReference>
<evidence type="ECO:0000313" key="3">
    <source>
        <dbReference type="Proteomes" id="UP000190890"/>
    </source>
</evidence>
<sequence length="320" mass="36672">MEILNIAHRGYSGKFDENTMLAFRKAIEYKADGIETDVQLSKDGALILIHDETLDRTTNGHGFVKDYTLDELKIFRTKSVPRVQALKDDSLEEMEHLKEKELFIDKFQVSDTELTKKSSNVSINNSNGKVGEYTRKEVEYFQKKDGEEIPTLRELLEIFSQSDLKVLNLELKNSVIEYDGLEEKVLNIIDEFNLGDRVVISSFNHMSLTKIREIEKQKSKLKGKEYSYRKTVLGALTDSTLVNVPKYLQAISVECYHPYFPSILNKEYMNAIKKAGIKVNTYTVNNIRDMKKVMSVGADSIITNEVELLNILKAKSAEYE</sequence>
<dbReference type="STRING" id="29367.CLPUN_17590"/>
<feature type="domain" description="GP-PDE" evidence="1">
    <location>
        <begin position="3"/>
        <end position="313"/>
    </location>
</feature>
<dbReference type="Pfam" id="PF03009">
    <property type="entry name" value="GDPD"/>
    <property type="match status" value="1"/>
</dbReference>
<gene>
    <name evidence="2" type="primary">glpQ1</name>
    <name evidence="2" type="ORF">CLPUN_17590</name>
</gene>
<dbReference type="InterPro" id="IPR017946">
    <property type="entry name" value="PLC-like_Pdiesterase_TIM-brl"/>
</dbReference>
<dbReference type="GO" id="GO:0006629">
    <property type="term" value="P:lipid metabolic process"/>
    <property type="evidence" value="ECO:0007669"/>
    <property type="project" value="InterPro"/>
</dbReference>
<dbReference type="OrthoDB" id="384721at2"/>